<dbReference type="Gene3D" id="3.90.550.10">
    <property type="entry name" value="Spore Coat Polysaccharide Biosynthesis Protein SpsA, Chain A"/>
    <property type="match status" value="1"/>
</dbReference>
<keyword evidence="6" id="KW-1185">Reference proteome</keyword>
<evidence type="ECO:0000256" key="4">
    <source>
        <dbReference type="ARBA" id="ARBA00023134"/>
    </source>
</evidence>
<dbReference type="PANTHER" id="PTHR40392">
    <property type="entry name" value="2-PHOSPHO-L-LACTATE GUANYLYLTRANSFERASE"/>
    <property type="match status" value="1"/>
</dbReference>
<dbReference type="EC" id="2.7.7.68" evidence="5"/>
<keyword evidence="3" id="KW-0547">Nucleotide-binding</keyword>
<evidence type="ECO:0000256" key="1">
    <source>
        <dbReference type="ARBA" id="ARBA00022679"/>
    </source>
</evidence>
<comment type="caution">
    <text evidence="5">The sequence shown here is derived from an EMBL/GenBank/DDBJ whole genome shotgun (WGS) entry which is preliminary data.</text>
</comment>
<dbReference type="RefSeq" id="WP_066525964.1">
    <property type="nucleotide sequence ID" value="NZ_JBHSFZ010000030.1"/>
</dbReference>
<organism evidence="5 6">
    <name type="scientific">Sphingobium tyrosinilyticum</name>
    <dbReference type="NCBI Taxonomy" id="2715436"/>
    <lineage>
        <taxon>Bacteria</taxon>
        <taxon>Pseudomonadati</taxon>
        <taxon>Pseudomonadota</taxon>
        <taxon>Alphaproteobacteria</taxon>
        <taxon>Sphingomonadales</taxon>
        <taxon>Sphingomonadaceae</taxon>
        <taxon>Sphingobium</taxon>
    </lineage>
</organism>
<sequence length="192" mass="20141">MRCWIVIPIKAPEACKTRLSPALGDSERQALVAEMLHKTVSAAQAVAGRDQVLLLGPSRHGLDADISLLADPGRGLNAAVTSARDTAVREGIGRLLLLSADLPTIEPEDVAALLDVAADAVAGGPDRAGKGTNALSLPLPAASQFRFRYGEGSFAAHRAEAARLRLPFLTIDRPGLGLDIDGPDEVALWRQG</sequence>
<proteinExistence type="predicted"/>
<dbReference type="GO" id="GO:0043814">
    <property type="term" value="F:phospholactate guanylyltransferase activity"/>
    <property type="evidence" value="ECO:0007669"/>
    <property type="project" value="UniProtKB-EC"/>
</dbReference>
<accession>A0ABV9F3F7</accession>
<protein>
    <submittedName>
        <fullName evidence="5">2-phospho-L-lactate guanylyltransferase</fullName>
        <ecNumber evidence="5">2.7.7.68</ecNumber>
    </submittedName>
</protein>
<dbReference type="Pfam" id="PF01983">
    <property type="entry name" value="CofC"/>
    <property type="match status" value="1"/>
</dbReference>
<dbReference type="SUPFAM" id="SSF53448">
    <property type="entry name" value="Nucleotide-diphospho-sugar transferases"/>
    <property type="match status" value="1"/>
</dbReference>
<evidence type="ECO:0000256" key="3">
    <source>
        <dbReference type="ARBA" id="ARBA00022741"/>
    </source>
</evidence>
<evidence type="ECO:0000313" key="5">
    <source>
        <dbReference type="EMBL" id="MFC4595310.1"/>
    </source>
</evidence>
<evidence type="ECO:0000256" key="2">
    <source>
        <dbReference type="ARBA" id="ARBA00022695"/>
    </source>
</evidence>
<dbReference type="EMBL" id="JBHSFZ010000030">
    <property type="protein sequence ID" value="MFC4595310.1"/>
    <property type="molecule type" value="Genomic_DNA"/>
</dbReference>
<dbReference type="InterPro" id="IPR029044">
    <property type="entry name" value="Nucleotide-diphossugar_trans"/>
</dbReference>
<reference evidence="6" key="1">
    <citation type="journal article" date="2019" name="Int. J. Syst. Evol. Microbiol.">
        <title>The Global Catalogue of Microorganisms (GCM) 10K type strain sequencing project: providing services to taxonomists for standard genome sequencing and annotation.</title>
        <authorList>
            <consortium name="The Broad Institute Genomics Platform"/>
            <consortium name="The Broad Institute Genome Sequencing Center for Infectious Disease"/>
            <person name="Wu L."/>
            <person name="Ma J."/>
        </authorList>
    </citation>
    <scope>NUCLEOTIDE SEQUENCE [LARGE SCALE GENOMIC DNA]</scope>
    <source>
        <strain evidence="6">NBRC 103632</strain>
    </source>
</reference>
<dbReference type="InterPro" id="IPR002835">
    <property type="entry name" value="CofC"/>
</dbReference>
<dbReference type="Proteomes" id="UP001595957">
    <property type="component" value="Unassembled WGS sequence"/>
</dbReference>
<keyword evidence="1 5" id="KW-0808">Transferase</keyword>
<dbReference type="NCBIfam" id="TIGR03552">
    <property type="entry name" value="F420_cofC"/>
    <property type="match status" value="1"/>
</dbReference>
<evidence type="ECO:0000313" key="6">
    <source>
        <dbReference type="Proteomes" id="UP001595957"/>
    </source>
</evidence>
<keyword evidence="4" id="KW-0342">GTP-binding</keyword>
<name>A0ABV9F3F7_9SPHN</name>
<dbReference type="PANTHER" id="PTHR40392:SF1">
    <property type="entry name" value="2-PHOSPHO-L-LACTATE GUANYLYLTRANSFERASE"/>
    <property type="match status" value="1"/>
</dbReference>
<gene>
    <name evidence="5" type="primary">cofC</name>
    <name evidence="5" type="ORF">ACFO3E_14075</name>
</gene>
<keyword evidence="2 5" id="KW-0548">Nucleotidyltransferase</keyword>